<reference evidence="3" key="1">
    <citation type="submission" date="2020-04" db="EMBL/GenBank/DDBJ databases">
        <title>Deep metagenomics examines the oral microbiome during advanced dental caries in children, revealing novel taxa and co-occurrences with host molecules.</title>
        <authorList>
            <person name="Baker J.L."/>
            <person name="Morton J.T."/>
            <person name="Dinis M."/>
            <person name="Alvarez R."/>
            <person name="Tran N.C."/>
            <person name="Knight R."/>
            <person name="Edlund A."/>
        </authorList>
    </citation>
    <scope>NUCLEOTIDE SEQUENCE</scope>
    <source>
        <strain evidence="3">JCVI_23_bin.16</strain>
    </source>
</reference>
<name>A0A929MTM0_ABIDE</name>
<evidence type="ECO:0000256" key="1">
    <source>
        <dbReference type="SAM" id="Phobius"/>
    </source>
</evidence>
<organism evidence="3 4">
    <name type="scientific">Abiotrophia defectiva</name>
    <name type="common">Streptococcus defectivus</name>
    <dbReference type="NCBI Taxonomy" id="46125"/>
    <lineage>
        <taxon>Bacteria</taxon>
        <taxon>Bacillati</taxon>
        <taxon>Bacillota</taxon>
        <taxon>Bacilli</taxon>
        <taxon>Lactobacillales</taxon>
        <taxon>Aerococcaceae</taxon>
        <taxon>Abiotrophia</taxon>
    </lineage>
</organism>
<feature type="transmembrane region" description="Helical" evidence="1">
    <location>
        <begin position="269"/>
        <end position="288"/>
    </location>
</feature>
<dbReference type="InterPro" id="IPR001173">
    <property type="entry name" value="Glyco_trans_2-like"/>
</dbReference>
<gene>
    <name evidence="3" type="ORF">HXK00_05125</name>
</gene>
<sequence length="345" mass="39330">MLVSIITTAMNEEAYLPGLFSDFLNQTYPHDQIEIILMNSMSTDKTRDLMLDFQAQFRDEFYDIQVHNNLRKSLAAGLNEGIKVARGECVLKVDAHATIPEDFVEQNVAVISQGEFICGGKRPTIIESDDPWSKTLHQVEEAMLGSSIASYRKADSPRYVKSIFHGMYKKSVFDHVGELDERLGRTEDNEIHDRLLKAGYQIKYDPRIVSYQYMRPNFQKMVKQKYSNGYWIGMTSHVRPSCLSLYHFVPFVFTLAVIFSILMLPVTGWLLGLLALAYFGAMAVVTGLTIRKEGFLPHYLAMPFLLLAVHLAYGVGTIVGLFNGLRWRQEYFAAEQDQEETKKPV</sequence>
<dbReference type="FunFam" id="3.90.550.10:FF:000233">
    <property type="entry name" value="Glycosyl transferase, group 2 family protein"/>
    <property type="match status" value="1"/>
</dbReference>
<dbReference type="Gene3D" id="3.90.550.10">
    <property type="entry name" value="Spore Coat Polysaccharide Biosynthesis Protein SpsA, Chain A"/>
    <property type="match status" value="1"/>
</dbReference>
<dbReference type="SUPFAM" id="SSF53448">
    <property type="entry name" value="Nucleotide-diphospho-sugar transferases"/>
    <property type="match status" value="1"/>
</dbReference>
<dbReference type="CDD" id="cd02525">
    <property type="entry name" value="Succinoglycan_BP_ExoA"/>
    <property type="match status" value="1"/>
</dbReference>
<evidence type="ECO:0000313" key="3">
    <source>
        <dbReference type="EMBL" id="MBF0935009.1"/>
    </source>
</evidence>
<dbReference type="Proteomes" id="UP000757900">
    <property type="component" value="Unassembled WGS sequence"/>
</dbReference>
<comment type="caution">
    <text evidence="3">The sequence shown here is derived from an EMBL/GenBank/DDBJ whole genome shotgun (WGS) entry which is preliminary data.</text>
</comment>
<dbReference type="PANTHER" id="PTHR22916:SF71">
    <property type="entry name" value="GLYCOSYL TRANSFERASE"/>
    <property type="match status" value="1"/>
</dbReference>
<keyword evidence="1" id="KW-0812">Transmembrane</keyword>
<feature type="transmembrane region" description="Helical" evidence="1">
    <location>
        <begin position="300"/>
        <end position="322"/>
    </location>
</feature>
<evidence type="ECO:0000313" key="4">
    <source>
        <dbReference type="Proteomes" id="UP000757900"/>
    </source>
</evidence>
<feature type="domain" description="Glycosyltransferase 2-like" evidence="2">
    <location>
        <begin position="4"/>
        <end position="175"/>
    </location>
</feature>
<dbReference type="InterPro" id="IPR029044">
    <property type="entry name" value="Nucleotide-diphossugar_trans"/>
</dbReference>
<proteinExistence type="predicted"/>
<keyword evidence="1" id="KW-0472">Membrane</keyword>
<accession>A0A929MTM0</accession>
<feature type="transmembrane region" description="Helical" evidence="1">
    <location>
        <begin position="243"/>
        <end position="263"/>
    </location>
</feature>
<keyword evidence="1" id="KW-1133">Transmembrane helix</keyword>
<dbReference type="AlphaFoldDB" id="A0A929MTM0"/>
<evidence type="ECO:0000259" key="2">
    <source>
        <dbReference type="Pfam" id="PF00535"/>
    </source>
</evidence>
<dbReference type="PANTHER" id="PTHR22916">
    <property type="entry name" value="GLYCOSYLTRANSFERASE"/>
    <property type="match status" value="1"/>
</dbReference>
<dbReference type="Pfam" id="PF00535">
    <property type="entry name" value="Glycos_transf_2"/>
    <property type="match status" value="1"/>
</dbReference>
<protein>
    <submittedName>
        <fullName evidence="3">Glycosyltransferase family 2 protein</fullName>
    </submittedName>
</protein>
<dbReference type="EMBL" id="JABZFV010000109">
    <property type="protein sequence ID" value="MBF0935009.1"/>
    <property type="molecule type" value="Genomic_DNA"/>
</dbReference>